<feature type="disulfide bond" evidence="19">
    <location>
        <begin position="769"/>
        <end position="824"/>
    </location>
</feature>
<dbReference type="SUPFAM" id="SSF53822">
    <property type="entry name" value="Periplasmic binding protein-like I"/>
    <property type="match status" value="1"/>
</dbReference>
<evidence type="ECO:0000256" key="6">
    <source>
        <dbReference type="ARBA" id="ARBA00022989"/>
    </source>
</evidence>
<dbReference type="EMBL" id="WVUK01000044">
    <property type="protein sequence ID" value="KAF7495803.1"/>
    <property type="molecule type" value="Genomic_DNA"/>
</dbReference>
<feature type="binding site" evidence="17">
    <location>
        <position position="709"/>
    </location>
    <ligand>
        <name>L-glutamate</name>
        <dbReference type="ChEBI" id="CHEBI:29985"/>
    </ligand>
</feature>
<dbReference type="InterPro" id="IPR001320">
    <property type="entry name" value="Iontro_rcpt_C"/>
</dbReference>
<evidence type="ECO:0000256" key="5">
    <source>
        <dbReference type="ARBA" id="ARBA00022729"/>
    </source>
</evidence>
<feature type="site" description="Crucial to convey clamshell closure to channel opening" evidence="18">
    <location>
        <position position="687"/>
    </location>
</feature>
<dbReference type="InterPro" id="IPR028082">
    <property type="entry name" value="Peripla_BP_I"/>
</dbReference>
<evidence type="ECO:0000256" key="20">
    <source>
        <dbReference type="SAM" id="Phobius"/>
    </source>
</evidence>
<feature type="site" description="Interaction with the cone snail toxin Con-ikot-ikot" evidence="18">
    <location>
        <position position="714"/>
    </location>
</feature>
<keyword evidence="3" id="KW-1003">Cell membrane</keyword>
<dbReference type="FunFam" id="1.10.287.70:FF:000064">
    <property type="entry name" value="Glutamate receptor ionotropic, kainate"/>
    <property type="match status" value="1"/>
</dbReference>
<evidence type="ECO:0000256" key="14">
    <source>
        <dbReference type="ARBA" id="ARBA00023303"/>
    </source>
</evidence>
<evidence type="ECO:0000256" key="13">
    <source>
        <dbReference type="ARBA" id="ARBA00023286"/>
    </source>
</evidence>
<keyword evidence="4 20" id="KW-0812">Transmembrane</keyword>
<dbReference type="Gene3D" id="3.40.50.2300">
    <property type="match status" value="2"/>
</dbReference>
<keyword evidence="7" id="KW-0770">Synapse</keyword>
<evidence type="ECO:0000256" key="3">
    <source>
        <dbReference type="ARBA" id="ARBA00022475"/>
    </source>
</evidence>
<dbReference type="CDD" id="cd06382">
    <property type="entry name" value="PBP1_iGluR_Kainate"/>
    <property type="match status" value="1"/>
</dbReference>
<evidence type="ECO:0000313" key="23">
    <source>
        <dbReference type="EMBL" id="KAF7495803.1"/>
    </source>
</evidence>
<dbReference type="SMART" id="SM00918">
    <property type="entry name" value="Lig_chan-Glu_bd"/>
    <property type="match status" value="1"/>
</dbReference>
<evidence type="ECO:0000256" key="18">
    <source>
        <dbReference type="PIRSR" id="PIRSR601508-2"/>
    </source>
</evidence>
<feature type="binding site" evidence="17">
    <location>
        <position position="757"/>
    </location>
    <ligand>
        <name>L-glutamate</name>
        <dbReference type="ChEBI" id="CHEBI:29985"/>
    </ligand>
</feature>
<keyword evidence="11" id="KW-0325">Glycoprotein</keyword>
<dbReference type="InterPro" id="IPR019594">
    <property type="entry name" value="Glu/Gly-bd"/>
</dbReference>
<keyword evidence="19" id="KW-1015">Disulfide bond</keyword>
<evidence type="ECO:0000256" key="19">
    <source>
        <dbReference type="PIRSR" id="PIRSR601508-3"/>
    </source>
</evidence>
<evidence type="ECO:0000313" key="25">
    <source>
        <dbReference type="Proteomes" id="UP000070412"/>
    </source>
</evidence>
<dbReference type="InterPro" id="IPR001828">
    <property type="entry name" value="ANF_lig-bd_rcpt"/>
</dbReference>
<evidence type="ECO:0000313" key="24">
    <source>
        <dbReference type="EnsemblMetazoa" id="KAF7495803.1"/>
    </source>
</evidence>
<feature type="site" description="Interaction with the cone snail toxin Con-ikot-ikot" evidence="18">
    <location>
        <position position="803"/>
    </location>
</feature>
<dbReference type="GO" id="GO:0045211">
    <property type="term" value="C:postsynaptic membrane"/>
    <property type="evidence" value="ECO:0007669"/>
    <property type="project" value="UniProtKB-SubCell"/>
</dbReference>
<keyword evidence="13" id="KW-1071">Ligand-gated ion channel</keyword>
<dbReference type="FunFam" id="3.40.190.10:FF:000060">
    <property type="entry name" value="Glutamate receptor ionotropic, kainate 1"/>
    <property type="match status" value="1"/>
</dbReference>
<dbReference type="PRINTS" id="PR00177">
    <property type="entry name" value="NMDARECEPTOR"/>
</dbReference>
<dbReference type="InterPro" id="IPR001508">
    <property type="entry name" value="Iono_Glu_rcpt_met"/>
</dbReference>
<gene>
    <name evidence="23" type="ORF">SSS_8469</name>
</gene>
<dbReference type="Proteomes" id="UP000070412">
    <property type="component" value="Unassembled WGS sequence"/>
</dbReference>
<dbReference type="FunFam" id="3.40.190.10:FF:000001">
    <property type="entry name" value="Glutamate receptor ionotropic, kainate 2"/>
    <property type="match status" value="1"/>
</dbReference>
<evidence type="ECO:0000256" key="9">
    <source>
        <dbReference type="ARBA" id="ARBA00023136"/>
    </source>
</evidence>
<evidence type="ECO:0000256" key="7">
    <source>
        <dbReference type="ARBA" id="ARBA00023018"/>
    </source>
</evidence>
<dbReference type="SMART" id="SM00079">
    <property type="entry name" value="PBPe"/>
    <property type="match status" value="1"/>
</dbReference>
<dbReference type="PANTHER" id="PTHR18966">
    <property type="entry name" value="IONOTROPIC GLUTAMATE RECEPTOR"/>
    <property type="match status" value="1"/>
</dbReference>
<dbReference type="Gene3D" id="3.40.190.10">
    <property type="entry name" value="Periplasmic binding protein-like II"/>
    <property type="match status" value="2"/>
</dbReference>
<keyword evidence="25" id="KW-1185">Reference proteome</keyword>
<comment type="subcellular location">
    <subcellularLocation>
        <location evidence="15">Postsynaptic cell membrane</location>
        <topology evidence="15">Multi-pass membrane protein</topology>
    </subcellularLocation>
</comment>
<evidence type="ECO:0000259" key="22">
    <source>
        <dbReference type="SMART" id="SM00918"/>
    </source>
</evidence>
<dbReference type="SUPFAM" id="SSF53850">
    <property type="entry name" value="Periplasmic binding protein-like II"/>
    <property type="match status" value="1"/>
</dbReference>
<keyword evidence="6 20" id="KW-1133">Transmembrane helix</keyword>
<dbReference type="Pfam" id="PF00060">
    <property type="entry name" value="Lig_chan"/>
    <property type="match status" value="1"/>
</dbReference>
<dbReference type="EnsemblMetazoa" id="SSS_8469s_mrna">
    <property type="protein sequence ID" value="KAF7495803.1"/>
    <property type="gene ID" value="SSS_8469"/>
</dbReference>
<feature type="site" description="Interaction with the cone snail toxin Con-ikot-ikot" evidence="18">
    <location>
        <position position="511"/>
    </location>
</feature>
<evidence type="ECO:0000259" key="21">
    <source>
        <dbReference type="SMART" id="SM00079"/>
    </source>
</evidence>
<reference evidence="23" key="2">
    <citation type="submission" date="2020-01" db="EMBL/GenBank/DDBJ databases">
        <authorList>
            <person name="Korhonen P.K.K."/>
            <person name="Guangxu M.G."/>
            <person name="Wang T.W."/>
            <person name="Stroehlein A.J.S."/>
            <person name="Young N.D."/>
            <person name="Ang C.-S.A."/>
            <person name="Fernando D.W.F."/>
            <person name="Lu H.L."/>
            <person name="Taylor S.T."/>
            <person name="Ehtesham M.E.M."/>
            <person name="Najaraj S.H.N."/>
            <person name="Harsha G.H.G."/>
            <person name="Madugundu A.M."/>
            <person name="Renuse S.R."/>
            <person name="Holt D.H."/>
            <person name="Pandey A.P."/>
            <person name="Papenfuss A.P."/>
            <person name="Gasser R.B.G."/>
            <person name="Fischer K.F."/>
        </authorList>
    </citation>
    <scope>NUCLEOTIDE SEQUENCE</scope>
    <source>
        <strain evidence="23">SSS_KF_BRIS2020</strain>
    </source>
</reference>
<feature type="transmembrane region" description="Helical" evidence="20">
    <location>
        <begin position="659"/>
        <end position="680"/>
    </location>
</feature>
<evidence type="ECO:0000256" key="12">
    <source>
        <dbReference type="ARBA" id="ARBA00023257"/>
    </source>
</evidence>
<evidence type="ECO:0000256" key="4">
    <source>
        <dbReference type="ARBA" id="ARBA00022692"/>
    </source>
</evidence>
<feature type="transmembrane region" description="Helical" evidence="20">
    <location>
        <begin position="842"/>
        <end position="869"/>
    </location>
</feature>
<protein>
    <recommendedName>
        <fullName evidence="16">Glutamate receptor 1</fullName>
    </recommendedName>
</protein>
<keyword evidence="9 20" id="KW-0472">Membrane</keyword>
<keyword evidence="5" id="KW-0732">Signal</keyword>
<feature type="transmembrane region" description="Helical" evidence="20">
    <location>
        <begin position="582"/>
        <end position="601"/>
    </location>
</feature>
<evidence type="ECO:0000256" key="11">
    <source>
        <dbReference type="ARBA" id="ARBA00023180"/>
    </source>
</evidence>
<dbReference type="InterPro" id="IPR015683">
    <property type="entry name" value="Ionotropic_Glu_rcpt"/>
</dbReference>
<evidence type="ECO:0000256" key="16">
    <source>
        <dbReference type="ARBA" id="ARBA00072754"/>
    </source>
</evidence>
<feature type="binding site" evidence="17">
    <location>
        <position position="542"/>
    </location>
    <ligand>
        <name>L-glutamate</name>
        <dbReference type="ChEBI" id="CHEBI:29985"/>
    </ligand>
</feature>
<dbReference type="OrthoDB" id="5984008at2759"/>
<evidence type="ECO:0000256" key="10">
    <source>
        <dbReference type="ARBA" id="ARBA00023170"/>
    </source>
</evidence>
<dbReference type="AlphaFoldDB" id="A0A834RK75"/>
<keyword evidence="12" id="KW-0628">Postsynaptic cell membrane</keyword>
<dbReference type="Pfam" id="PF10613">
    <property type="entry name" value="Lig_chan-Glu_bd"/>
    <property type="match status" value="1"/>
</dbReference>
<feature type="domain" description="Ionotropic glutamate receptor L-glutamate and glycine-binding" evidence="22">
    <location>
        <begin position="462"/>
        <end position="526"/>
    </location>
</feature>
<dbReference type="GO" id="GO:0004970">
    <property type="term" value="F:glutamate-gated receptor activity"/>
    <property type="evidence" value="ECO:0007669"/>
    <property type="project" value="UniProtKB-ARBA"/>
</dbReference>
<dbReference type="Gene3D" id="1.10.287.70">
    <property type="match status" value="1"/>
</dbReference>
<evidence type="ECO:0000256" key="15">
    <source>
        <dbReference type="ARBA" id="ARBA00034104"/>
    </source>
</evidence>
<evidence type="ECO:0000256" key="2">
    <source>
        <dbReference type="ARBA" id="ARBA00022448"/>
    </source>
</evidence>
<accession>A0A834RK75</accession>
<comment type="similarity">
    <text evidence="1">Belongs to the glutamate-gated ion channel (TC 1.A.10.1) family.</text>
</comment>
<keyword evidence="8" id="KW-0406">Ion transport</keyword>
<feature type="binding site" evidence="17">
    <location>
        <position position="537"/>
    </location>
    <ligand>
        <name>L-glutamate</name>
        <dbReference type="ChEBI" id="CHEBI:29985"/>
    </ligand>
</feature>
<reference evidence="24" key="3">
    <citation type="submission" date="2022-06" db="UniProtKB">
        <authorList>
            <consortium name="EnsemblMetazoa"/>
        </authorList>
    </citation>
    <scope>IDENTIFICATION</scope>
</reference>
<feature type="binding site" evidence="17">
    <location>
        <position position="708"/>
    </location>
    <ligand>
        <name>L-glutamate</name>
        <dbReference type="ChEBI" id="CHEBI:29985"/>
    </ligand>
</feature>
<keyword evidence="10 23" id="KW-0675">Receptor</keyword>
<keyword evidence="14" id="KW-0407">Ion channel</keyword>
<name>A0A834RK75_SARSC</name>
<dbReference type="Pfam" id="PF01094">
    <property type="entry name" value="ANF_receptor"/>
    <property type="match status" value="1"/>
</dbReference>
<feature type="transmembrane region" description="Helical" evidence="20">
    <location>
        <begin position="544"/>
        <end position="561"/>
    </location>
</feature>
<dbReference type="GO" id="GO:0008328">
    <property type="term" value="C:ionotropic glutamate receptor complex"/>
    <property type="evidence" value="ECO:0007669"/>
    <property type="project" value="UniProtKB-ARBA"/>
</dbReference>
<organism evidence="23">
    <name type="scientific">Sarcoptes scabiei</name>
    <name type="common">Itch mite</name>
    <name type="synonym">Acarus scabiei</name>
    <dbReference type="NCBI Taxonomy" id="52283"/>
    <lineage>
        <taxon>Eukaryota</taxon>
        <taxon>Metazoa</taxon>
        <taxon>Ecdysozoa</taxon>
        <taxon>Arthropoda</taxon>
        <taxon>Chelicerata</taxon>
        <taxon>Arachnida</taxon>
        <taxon>Acari</taxon>
        <taxon>Acariformes</taxon>
        <taxon>Sarcoptiformes</taxon>
        <taxon>Astigmata</taxon>
        <taxon>Psoroptidia</taxon>
        <taxon>Sarcoptoidea</taxon>
        <taxon>Sarcoptidae</taxon>
        <taxon>Sarcoptinae</taxon>
        <taxon>Sarcoptes</taxon>
    </lineage>
</organism>
<proteinExistence type="inferred from homology"/>
<evidence type="ECO:0000256" key="8">
    <source>
        <dbReference type="ARBA" id="ARBA00023065"/>
    </source>
</evidence>
<sequence>MNRLFQFNLNLFSHSSTMRSIRLNLFCLLMSGIYIKNAKSALPSVIRIGALFENGDDLAEMAFRDAVAIINADDSLLPNTRIEAIVERLEPCDSFQASKRVCSLLRQGAAAIFGPQTVETTSHVQSTCDVLHMVHMETTQWNFKFDDPPFHHSVNLFPHPLSLGNAFRDLITLKNWKSFAILYEENEALVRMQEILKDPSLNEKRIVVRQFASNEYRTTFKELHKLAIRNIIIDVRHENILTVLRHAQQVDMLSAYHNYFFISLDVHTVDLEEFQYSGLNISGFSLIDFNSKDFMRILSKFQKDSKAQYWNDESTSPQFENIYRMVSSNNFTTEVALVYDAVRLFAQTLYEIDKNGMQLKPPEDVSCESENAWKYGTIVSNYMRNIEMDGITGPIKFDFTGSRSDFRLQLLELTREGLKHVGDWQPHKKITFMSNYTKAMTEIYRESLRNKTLTIVTIGGEPYCMEVEDAENRTGNDRFEGYSVDLIKEISDLLEFKYTIKLVEDGVYGKRNERGEWNGMIRELIEGKADMAIADLTITYEREAAVDFTMPFMSLGIGILYKRQKKEPPTLFSFMSPLAMDVWVYLMTSFLGVTLFLFFVARFSPYEWVNPHPCNKDPLELKNNFSMKNTLWFTIGCLMQQGCDIMPRSLSTRVLAASWWFFILILVSSYTANLAAFLTVERMVNPIESAEDLSKQTKIPYGCLKSGSTEAFFRSSNFSTYARMWSFMESYRPSVFVESNKKGVDRVEKGNYAFLMESTSIEYIVERKCDLFQVGSLLDSKGYGIATPPDSPYRSIVSDAILKLQEEGKLLMLKNRWWSGKGKCGGQKETQKVSVSASELGLANVGGVFVVLAAGSIIAIIICVGEFIWKMGNIPRSEREHIGIELLREIKYVICCYGNTRPIRKVYDWDPTRSLIIEPACGQDLEVSRQFGCSMNGDKNILFFSNK</sequence>
<feature type="domain" description="Ionotropic glutamate receptor C-terminal" evidence="21">
    <location>
        <begin position="452"/>
        <end position="820"/>
    </location>
</feature>
<reference evidence="25" key="1">
    <citation type="journal article" date="2020" name="PLoS Negl. Trop. Dis.">
        <title>High-quality nuclear genome for Sarcoptes scabiei-A critical resource for a neglected parasite.</title>
        <authorList>
            <person name="Korhonen P.K."/>
            <person name="Gasser R.B."/>
            <person name="Ma G."/>
            <person name="Wang T."/>
            <person name="Stroehlein A.J."/>
            <person name="Young N.D."/>
            <person name="Ang C.S."/>
            <person name="Fernando D.D."/>
            <person name="Lu H.C."/>
            <person name="Taylor S."/>
            <person name="Reynolds S.L."/>
            <person name="Mofiz E."/>
            <person name="Najaraj S.H."/>
            <person name="Gowda H."/>
            <person name="Madugundu A."/>
            <person name="Renuse S."/>
            <person name="Holt D."/>
            <person name="Pandey A."/>
            <person name="Papenfuss A.T."/>
            <person name="Fischer K."/>
        </authorList>
    </citation>
    <scope>NUCLEOTIDE SEQUENCE [LARGE SCALE GENOMIC DNA]</scope>
</reference>
<evidence type="ECO:0000256" key="1">
    <source>
        <dbReference type="ARBA" id="ARBA00008685"/>
    </source>
</evidence>
<keyword evidence="2" id="KW-0813">Transport</keyword>
<evidence type="ECO:0000256" key="17">
    <source>
        <dbReference type="PIRSR" id="PIRSR601508-1"/>
    </source>
</evidence>